<dbReference type="PROSITE" id="PS51375">
    <property type="entry name" value="PPR"/>
    <property type="match status" value="8"/>
</dbReference>
<dbReference type="NCBIfam" id="TIGR00756">
    <property type="entry name" value="PPR"/>
    <property type="match status" value="8"/>
</dbReference>
<dbReference type="Pfam" id="PF02984">
    <property type="entry name" value="Cyclin_C"/>
    <property type="match status" value="1"/>
</dbReference>
<feature type="repeat" description="PPR" evidence="2">
    <location>
        <begin position="448"/>
        <end position="482"/>
    </location>
</feature>
<feature type="region of interest" description="Disordered" evidence="3">
    <location>
        <begin position="29"/>
        <end position="126"/>
    </location>
</feature>
<feature type="repeat" description="PPR" evidence="2">
    <location>
        <begin position="238"/>
        <end position="272"/>
    </location>
</feature>
<dbReference type="InterPro" id="IPR011990">
    <property type="entry name" value="TPR-like_helical_dom_sf"/>
</dbReference>
<keyword evidence="1" id="KW-0677">Repeat</keyword>
<dbReference type="CDD" id="cd20529">
    <property type="entry name" value="CYCLIN_CCNJ-like_rpt2"/>
    <property type="match status" value="1"/>
</dbReference>
<gene>
    <name evidence="6" type="ORF">OEZ85_009023</name>
</gene>
<dbReference type="EMBL" id="CP126208">
    <property type="protein sequence ID" value="WIA09635.1"/>
    <property type="molecule type" value="Genomic_DNA"/>
</dbReference>
<dbReference type="Gene3D" id="1.10.472.10">
    <property type="entry name" value="Cyclin-like"/>
    <property type="match status" value="2"/>
</dbReference>
<evidence type="ECO:0000313" key="6">
    <source>
        <dbReference type="EMBL" id="WIA09635.1"/>
    </source>
</evidence>
<dbReference type="PANTHER" id="PTHR47936">
    <property type="entry name" value="PPR_LONG DOMAIN-CONTAINING PROTEIN"/>
    <property type="match status" value="1"/>
</dbReference>
<dbReference type="InterPro" id="IPR002885">
    <property type="entry name" value="PPR_rpt"/>
</dbReference>
<feature type="compositionally biased region" description="Polar residues" evidence="3">
    <location>
        <begin position="108"/>
        <end position="117"/>
    </location>
</feature>
<accession>A0ABY8TKX6</accession>
<feature type="domain" description="Cyclin C-terminal" evidence="4">
    <location>
        <begin position="826"/>
        <end position="887"/>
    </location>
</feature>
<evidence type="ECO:0008006" key="8">
    <source>
        <dbReference type="Google" id="ProtNLM"/>
    </source>
</evidence>
<feature type="repeat" description="PPR" evidence="2">
    <location>
        <begin position="308"/>
        <end position="342"/>
    </location>
</feature>
<sequence>MESWGSTADNGDGLRSLFLQDVRTAGFAGPGRPCSGSAADKPEAPPAAANAGASSSASQSVGWGGLNIPSEQQSGPRWFGRGNRSKVHRQATAQGRGHARGPADLQTGGEQPCSQPSAFAGPAGRSAQEDVLSVEELVQHIKRLGRAEPLPERVFRALHHLDSRAVALLLKDLSKAALDGRSIELFDALRALPERHLLRPLRDVYTYTATISLCIYQQNVDRAMELLGEMRARGVERNVHTYTALMNVCIKCGKLTTALDIFHNMKAEGCTPNVVTYNTLIDVYGKLGQWDRAVNVLKLMRSEGVLPALRTFNTLIIACNMCNQPREALAVHAELRESGFEANSTTFNALISAYGKLGQLDRVLGVYKDMVWKGLERSVITYSSLISACEKAGRWETALQLFEEMTRDGCQPNTVTYNSLITACGQGAQWERARQVFEQMQGNGCAPDVVTYTALISALERGGQWQLALDAFNQMVQRGCRPDAIVFNAIIDALWQTGVVWAQVKARELFAMAVKQGHFRNERLSPDGRRGELNLHALTAGVAMLSLHGWLADIQHKVATCGDSALPPLLAVVTDAGTASKEQGNFIIKEAVSTLMSFWGAPFRAVQDRTYLGVLEAPGPQLAAWVRSAAFSAQMASLFPGGTAAEQPPASCETLTQQQCGEAFGAVQRFEASHNLVLQNMGLAYLQQRTGLISGLLEKGAALGLKDEVVHDGVLLLDRTASAATQVSQEVLPLVACAALQLAMAQGASPDSPAPSAAQLAEVAGVEAQSLLDMSWRLQQLLHDDTLAISAMRCLKVYLERIGYRHLDRQGIYIMAGLPIMLAVEAMFDMSLLNCRPSIVAAALLYAERRHRGAVPFWPSTLAKMTGYEDLTTPELSCAVRAAQKLCRKVLYPQIYKQQCTNLAAQLQQQQQQQQVVQMQGQMPSSSAAAAAPPVMGRVYSNGGTAAGMNSGMHSGVLVLSGMQLQQVPNLQQQQQGAGVVVTAGVNAGNSSAGHPGQLMHAMSGGLGGLGVSVPSMMGTHGSIDYALLGQLELQQQQHAQQQQQQQQMMGSLPMASSLSGDLSAMLAASRQSSAHTPGLCSPAAASSAFAASAGAAAAAAAAGGGGGFGGVGVAEPAGLRDAGLESIAMSLSLLGINGPTDAALLDAALSR</sequence>
<dbReference type="InterPro" id="IPR033443">
    <property type="entry name" value="PROP1-like_PPR_dom"/>
</dbReference>
<dbReference type="Proteomes" id="UP001244341">
    <property type="component" value="Chromosome 1b"/>
</dbReference>
<feature type="compositionally biased region" description="Low complexity" evidence="3">
    <location>
        <begin position="46"/>
        <end position="60"/>
    </location>
</feature>
<dbReference type="InterPro" id="IPR004367">
    <property type="entry name" value="Cyclin_C-dom"/>
</dbReference>
<dbReference type="Gene3D" id="1.25.40.10">
    <property type="entry name" value="Tetratricopeptide repeat domain"/>
    <property type="match status" value="3"/>
</dbReference>
<evidence type="ECO:0000256" key="1">
    <source>
        <dbReference type="ARBA" id="ARBA00022737"/>
    </source>
</evidence>
<dbReference type="Pfam" id="PF13041">
    <property type="entry name" value="PPR_2"/>
    <property type="match status" value="2"/>
</dbReference>
<feature type="repeat" description="PPR" evidence="2">
    <location>
        <begin position="273"/>
        <end position="307"/>
    </location>
</feature>
<evidence type="ECO:0000313" key="7">
    <source>
        <dbReference type="Proteomes" id="UP001244341"/>
    </source>
</evidence>
<feature type="repeat" description="PPR" evidence="2">
    <location>
        <begin position="413"/>
        <end position="447"/>
    </location>
</feature>
<reference evidence="6 7" key="1">
    <citation type="submission" date="2023-05" db="EMBL/GenBank/DDBJ databases">
        <title>A 100% complete, gapless, phased diploid assembly of the Scenedesmus obliquus UTEX 3031 genome.</title>
        <authorList>
            <person name="Biondi T.C."/>
            <person name="Hanschen E.R."/>
            <person name="Kwon T."/>
            <person name="Eng W."/>
            <person name="Kruse C.P.S."/>
            <person name="Koehler S.I."/>
            <person name="Kunde Y."/>
            <person name="Gleasner C.D."/>
            <person name="You Mak K.T."/>
            <person name="Polle J."/>
            <person name="Hovde B.T."/>
            <person name="Starkenburg S.R."/>
        </authorList>
    </citation>
    <scope>NUCLEOTIDE SEQUENCE [LARGE SCALE GENOMIC DNA]</scope>
    <source>
        <strain evidence="6 7">DOE0152z</strain>
    </source>
</reference>
<dbReference type="Pfam" id="PF17177">
    <property type="entry name" value="PPR_long"/>
    <property type="match status" value="1"/>
</dbReference>
<organism evidence="6 7">
    <name type="scientific">Tetradesmus obliquus</name>
    <name type="common">Green alga</name>
    <name type="synonym">Acutodesmus obliquus</name>
    <dbReference type="NCBI Taxonomy" id="3088"/>
    <lineage>
        <taxon>Eukaryota</taxon>
        <taxon>Viridiplantae</taxon>
        <taxon>Chlorophyta</taxon>
        <taxon>core chlorophytes</taxon>
        <taxon>Chlorophyceae</taxon>
        <taxon>CS clade</taxon>
        <taxon>Sphaeropleales</taxon>
        <taxon>Scenedesmaceae</taxon>
        <taxon>Tetradesmus</taxon>
    </lineage>
</organism>
<feature type="repeat" description="PPR" evidence="2">
    <location>
        <begin position="378"/>
        <end position="412"/>
    </location>
</feature>
<keyword evidence="7" id="KW-1185">Reference proteome</keyword>
<protein>
    <recommendedName>
        <fullName evidence="8">Cyclin N-terminal domain-containing protein</fullName>
    </recommendedName>
</protein>
<evidence type="ECO:0000256" key="3">
    <source>
        <dbReference type="SAM" id="MobiDB-lite"/>
    </source>
</evidence>
<dbReference type="PANTHER" id="PTHR47936:SF1">
    <property type="entry name" value="PENTATRICOPEPTIDE REPEAT-CONTAINING PROTEIN GUN1, CHLOROPLASTIC"/>
    <property type="match status" value="1"/>
</dbReference>
<feature type="repeat" description="PPR" evidence="2">
    <location>
        <begin position="343"/>
        <end position="377"/>
    </location>
</feature>
<feature type="repeat" description="PPR" evidence="2">
    <location>
        <begin position="203"/>
        <end position="237"/>
    </location>
</feature>
<name>A0ABY8TKX6_TETOB</name>
<evidence type="ECO:0000259" key="4">
    <source>
        <dbReference type="Pfam" id="PF02984"/>
    </source>
</evidence>
<proteinExistence type="predicted"/>
<feature type="domain" description="PROP1-like PPR" evidence="5">
    <location>
        <begin position="207"/>
        <end position="364"/>
    </location>
</feature>
<dbReference type="SUPFAM" id="SSF48452">
    <property type="entry name" value="TPR-like"/>
    <property type="match status" value="1"/>
</dbReference>
<evidence type="ECO:0000256" key="2">
    <source>
        <dbReference type="PROSITE-ProRule" id="PRU00708"/>
    </source>
</evidence>
<evidence type="ECO:0000259" key="5">
    <source>
        <dbReference type="Pfam" id="PF17177"/>
    </source>
</evidence>